<reference evidence="2" key="1">
    <citation type="journal article" date="2024" name="Syst. Appl. Microbiol.">
        <title>First single-strain enrichments of Electrothrix cable bacteria, description of E. aestuarii sp. nov. and E. rattekaaiensis sp. nov., and proposal of a cable bacteria taxonomy following the rules of the SeqCode.</title>
        <authorList>
            <person name="Plum-Jensen L.E."/>
            <person name="Schramm A."/>
            <person name="Marshall I.P.G."/>
        </authorList>
    </citation>
    <scope>NUCLEOTIDE SEQUENCE</scope>
    <source>
        <strain evidence="2">Rat1</strain>
    </source>
</reference>
<dbReference type="KEGG" id="eaj:Q3M24_17340"/>
<keyword evidence="1" id="KW-1133">Transmembrane helix</keyword>
<proteinExistence type="predicted"/>
<evidence type="ECO:0008006" key="3">
    <source>
        <dbReference type="Google" id="ProtNLM"/>
    </source>
</evidence>
<evidence type="ECO:0000313" key="2">
    <source>
        <dbReference type="EMBL" id="XCN72057.1"/>
    </source>
</evidence>
<dbReference type="AlphaFoldDB" id="A0AAU8LT98"/>
<feature type="transmembrane region" description="Helical" evidence="1">
    <location>
        <begin position="214"/>
        <end position="236"/>
    </location>
</feature>
<feature type="transmembrane region" description="Helical" evidence="1">
    <location>
        <begin position="188"/>
        <end position="208"/>
    </location>
</feature>
<feature type="transmembrane region" description="Helical" evidence="1">
    <location>
        <begin position="16"/>
        <end position="35"/>
    </location>
</feature>
<reference evidence="2" key="2">
    <citation type="submission" date="2024-06" db="EMBL/GenBank/DDBJ databases">
        <authorList>
            <person name="Plum-Jensen L.E."/>
            <person name="Schramm A."/>
            <person name="Marshall I.P.G."/>
        </authorList>
    </citation>
    <scope>NUCLEOTIDE SEQUENCE</scope>
    <source>
        <strain evidence="2">Rat1</strain>
    </source>
</reference>
<feature type="transmembrane region" description="Helical" evidence="1">
    <location>
        <begin position="281"/>
        <end position="301"/>
    </location>
</feature>
<accession>A0AAU8LT98</accession>
<sequence length="458" mass="52089">MTILNYKSIHSTKRQFFLNCSIIILLCFILLRWFLLIDRYSVNMLFWDQWDFLGALFDSKGPWELFSWQHGPHRQGIGFFLTKIVADCSGWNTRVESFMIGIVVCLAALTAAFLKLRLVGKITALDIFIALLYLTPLQFGLVANTPNVSHGAMPLLLITLFCLCWTIDGITLRYVLCAIINFMEIYTGFGIFLGCITPILFLSELYLARKRKQTGNMFLAILFFFIALASVLSFFIDYTFCPAAKGFTFPYPQPLMYAEYIIIALGAFCGIRGSHIASMSVGFPAACCMIYIIIKAAASIVRDASNRAMKGNIVQRQIILVLVTFTLTFSLNLAIGRVCLGLETATASRYTPYITPAFFALYLFSTTRKDVPKRLIIFSIVCFFVTTFSIGNHNRAYAERLCQGKLRWKQAYLQTENIRLANRISGFAVHPNPSRTHLKRKLDYLKEHRLNLYLPSRE</sequence>
<evidence type="ECO:0000256" key="1">
    <source>
        <dbReference type="SAM" id="Phobius"/>
    </source>
</evidence>
<feature type="transmembrane region" description="Helical" evidence="1">
    <location>
        <begin position="98"/>
        <end position="116"/>
    </location>
</feature>
<name>A0AAU8LT98_9BACT</name>
<dbReference type="EMBL" id="CP159373">
    <property type="protein sequence ID" value="XCN72057.1"/>
    <property type="molecule type" value="Genomic_DNA"/>
</dbReference>
<gene>
    <name evidence="2" type="ORF">Q3M24_17340</name>
</gene>
<feature type="transmembrane region" description="Helical" evidence="1">
    <location>
        <begin position="155"/>
        <end position="176"/>
    </location>
</feature>
<organism evidence="2">
    <name type="scientific">Candidatus Electrothrix aestuarii</name>
    <dbReference type="NCBI Taxonomy" id="3062594"/>
    <lineage>
        <taxon>Bacteria</taxon>
        <taxon>Pseudomonadati</taxon>
        <taxon>Thermodesulfobacteriota</taxon>
        <taxon>Desulfobulbia</taxon>
        <taxon>Desulfobulbales</taxon>
        <taxon>Desulfobulbaceae</taxon>
        <taxon>Candidatus Electrothrix</taxon>
    </lineage>
</organism>
<feature type="transmembrane region" description="Helical" evidence="1">
    <location>
        <begin position="313"/>
        <end position="335"/>
    </location>
</feature>
<protein>
    <recommendedName>
        <fullName evidence="3">Glucosyl transferase GtrII</fullName>
    </recommendedName>
</protein>
<keyword evidence="1" id="KW-0472">Membrane</keyword>
<feature type="transmembrane region" description="Helical" evidence="1">
    <location>
        <begin position="123"/>
        <end position="143"/>
    </location>
</feature>
<feature type="transmembrane region" description="Helical" evidence="1">
    <location>
        <begin position="347"/>
        <end position="364"/>
    </location>
</feature>
<keyword evidence="1" id="KW-0812">Transmembrane</keyword>
<feature type="transmembrane region" description="Helical" evidence="1">
    <location>
        <begin position="257"/>
        <end position="275"/>
    </location>
</feature>
<feature type="transmembrane region" description="Helical" evidence="1">
    <location>
        <begin position="376"/>
        <end position="393"/>
    </location>
</feature>